<dbReference type="GO" id="GO:0072659">
    <property type="term" value="P:protein localization to plasma membrane"/>
    <property type="evidence" value="ECO:0007669"/>
    <property type="project" value="TreeGrafter"/>
</dbReference>
<keyword evidence="4" id="KW-0963">Cytoplasm</keyword>
<name>A0A9Q0N679_9DIPT</name>
<evidence type="ECO:0000256" key="3">
    <source>
        <dbReference type="ARBA" id="ARBA00022475"/>
    </source>
</evidence>
<feature type="compositionally biased region" description="Polar residues" evidence="7">
    <location>
        <begin position="427"/>
        <end position="437"/>
    </location>
</feature>
<evidence type="ECO:0000313" key="10">
    <source>
        <dbReference type="Proteomes" id="UP001151699"/>
    </source>
</evidence>
<evidence type="ECO:0000256" key="2">
    <source>
        <dbReference type="ARBA" id="ARBA00004514"/>
    </source>
</evidence>
<gene>
    <name evidence="9" type="primary">fam126a</name>
    <name evidence="9" type="ORF">Bhyg_09324</name>
</gene>
<feature type="compositionally biased region" description="Polar residues" evidence="7">
    <location>
        <begin position="396"/>
        <end position="409"/>
    </location>
</feature>
<dbReference type="AlphaFoldDB" id="A0A9Q0N679"/>
<dbReference type="GO" id="GO:0005829">
    <property type="term" value="C:cytosol"/>
    <property type="evidence" value="ECO:0007669"/>
    <property type="project" value="UniProtKB-SubCell"/>
</dbReference>
<dbReference type="PANTHER" id="PTHR31220">
    <property type="entry name" value="HYCCIN RELATED"/>
    <property type="match status" value="1"/>
</dbReference>
<proteinExistence type="inferred from homology"/>
<evidence type="ECO:0000256" key="6">
    <source>
        <dbReference type="ARBA" id="ARBA00034482"/>
    </source>
</evidence>
<comment type="subcellular location">
    <subcellularLocation>
        <location evidence="1">Cell membrane</location>
    </subcellularLocation>
    <subcellularLocation>
        <location evidence="2">Cytoplasm</location>
        <location evidence="2">Cytosol</location>
    </subcellularLocation>
</comment>
<feature type="region of interest" description="Disordered" evidence="7">
    <location>
        <begin position="349"/>
        <end position="441"/>
    </location>
</feature>
<reference evidence="9" key="1">
    <citation type="submission" date="2022-07" db="EMBL/GenBank/DDBJ databases">
        <authorList>
            <person name="Trinca V."/>
            <person name="Uliana J.V.C."/>
            <person name="Torres T.T."/>
            <person name="Ward R.J."/>
            <person name="Monesi N."/>
        </authorList>
    </citation>
    <scope>NUCLEOTIDE SEQUENCE</scope>
    <source>
        <strain evidence="9">HSMRA1968</strain>
        <tissue evidence="9">Whole embryos</tissue>
    </source>
</reference>
<dbReference type="EMBL" id="WJQU01000002">
    <property type="protein sequence ID" value="KAJ6644356.1"/>
    <property type="molecule type" value="Genomic_DNA"/>
</dbReference>
<comment type="caution">
    <text evidence="9">The sequence shown here is derived from an EMBL/GenBank/DDBJ whole genome shotgun (WGS) entry which is preliminary data.</text>
</comment>
<feature type="region of interest" description="Disordered" evidence="7">
    <location>
        <begin position="600"/>
        <end position="641"/>
    </location>
</feature>
<feature type="compositionally biased region" description="Low complexity" evidence="7">
    <location>
        <begin position="622"/>
        <end position="636"/>
    </location>
</feature>
<accession>A0A9Q0N679</accession>
<organism evidence="9 10">
    <name type="scientific">Pseudolycoriella hygida</name>
    <dbReference type="NCBI Taxonomy" id="35572"/>
    <lineage>
        <taxon>Eukaryota</taxon>
        <taxon>Metazoa</taxon>
        <taxon>Ecdysozoa</taxon>
        <taxon>Arthropoda</taxon>
        <taxon>Hexapoda</taxon>
        <taxon>Insecta</taxon>
        <taxon>Pterygota</taxon>
        <taxon>Neoptera</taxon>
        <taxon>Endopterygota</taxon>
        <taxon>Diptera</taxon>
        <taxon>Nematocera</taxon>
        <taxon>Sciaroidea</taxon>
        <taxon>Sciaridae</taxon>
        <taxon>Pseudolycoriella</taxon>
    </lineage>
</organism>
<dbReference type="GO" id="GO:0005886">
    <property type="term" value="C:plasma membrane"/>
    <property type="evidence" value="ECO:0007669"/>
    <property type="project" value="UniProtKB-SubCell"/>
</dbReference>
<dbReference type="OrthoDB" id="18937at2759"/>
<evidence type="ECO:0000256" key="5">
    <source>
        <dbReference type="ARBA" id="ARBA00023136"/>
    </source>
</evidence>
<keyword evidence="5 8" id="KW-0472">Membrane</keyword>
<evidence type="ECO:0000256" key="4">
    <source>
        <dbReference type="ARBA" id="ARBA00022490"/>
    </source>
</evidence>
<evidence type="ECO:0000313" key="9">
    <source>
        <dbReference type="EMBL" id="KAJ6644356.1"/>
    </source>
</evidence>
<dbReference type="InterPro" id="IPR018619">
    <property type="entry name" value="Hyccin"/>
</dbReference>
<evidence type="ECO:0000256" key="8">
    <source>
        <dbReference type="SAM" id="Phobius"/>
    </source>
</evidence>
<dbReference type="GO" id="GO:0046854">
    <property type="term" value="P:phosphatidylinositol phosphate biosynthetic process"/>
    <property type="evidence" value="ECO:0007669"/>
    <property type="project" value="TreeGrafter"/>
</dbReference>
<keyword evidence="10" id="KW-1185">Reference proteome</keyword>
<dbReference type="Proteomes" id="UP001151699">
    <property type="component" value="Chromosome B"/>
</dbReference>
<evidence type="ECO:0000256" key="7">
    <source>
        <dbReference type="SAM" id="MobiDB-lite"/>
    </source>
</evidence>
<protein>
    <submittedName>
        <fullName evidence="9">Hyccin</fullName>
    </submittedName>
</protein>
<feature type="non-terminal residue" evidence="9">
    <location>
        <position position="1"/>
    </location>
</feature>
<feature type="region of interest" description="Disordered" evidence="7">
    <location>
        <begin position="501"/>
        <end position="536"/>
    </location>
</feature>
<evidence type="ECO:0000256" key="1">
    <source>
        <dbReference type="ARBA" id="ARBA00004236"/>
    </source>
</evidence>
<dbReference type="PANTHER" id="PTHR31220:SF1">
    <property type="entry name" value="GH21176P"/>
    <property type="match status" value="1"/>
</dbReference>
<sequence>MAESIVSDWLSDYASLQPFEIRSFASQHEHNHEIAHALFTILNERLKYPDLLHSICNQFYSFYRSSETVLRKFTLQFVPTLIYIYLNSVAQGDKKSCRSVETLLISVYNIEITNDDGQAKTVSFRMPVLAQASIYHEEKSLHASDLRRWEENSNKDVNWGPLQQVESINAQNRLKVVTALMFVYNQQLSLIPKAALAHLCRISSQLANQGFSKLGHAHRSSYGSDPNNAIAPKPLCRIPMSSQFLLELLHAVYFAMFNEFGSIAIQSVDDIHNRACYELFPEVILVTNAIKNSLHANPSGQPSDGPMGISVALTPTTSTVTVSKSMITNASFRTKKLPDDIEVATIDVQHENGPIENGASPKENRKNDQKKRWKNWGWKYSPGGKTSSIEEEPDSPKQNTSRHSSPNNSPKHKKTELLPSPLRRKLTQSPNDTSNNRTDIRSSAGARLCQLLDDNSDDCNDELQALLVNGRPANDIPIQGAKDDPSQLLAITEELETEPTLGNRNTTQRGSKDNPKLHKVPFPGFKKSKDKETKNVATRNGSIDIVKEPTKSLITKLTSRGSNQVNVDIGDGLDRQLPPLKQKNSSNDILNGVPATEMVPMQSLTNGGGNADDKLQTESHNTSVDTSDSIDTTSPDESIATQHTVEEICRLTNSSNKKNRYFKNGNLYRLLTFVIISAIYFLCIYTNETHAFCHLDNMKHYALNSCEMLIDALTANYPTNPHSERLRREIWETHYDESRHVRPVHLGMKRRRFPAGGYIVLDHLYA</sequence>
<keyword evidence="8" id="KW-0812">Transmembrane</keyword>
<keyword evidence="8" id="KW-1133">Transmembrane helix</keyword>
<dbReference type="Pfam" id="PF09790">
    <property type="entry name" value="Hyccin"/>
    <property type="match status" value="1"/>
</dbReference>
<keyword evidence="3" id="KW-1003">Cell membrane</keyword>
<feature type="transmembrane region" description="Helical" evidence="8">
    <location>
        <begin position="667"/>
        <end position="685"/>
    </location>
</feature>
<comment type="similarity">
    <text evidence="6">Belongs to the Hyccin family.</text>
</comment>